<feature type="region of interest" description="Disordered" evidence="1">
    <location>
        <begin position="70"/>
        <end position="94"/>
    </location>
</feature>
<comment type="caution">
    <text evidence="2">The sequence shown here is derived from an EMBL/GenBank/DDBJ whole genome shotgun (WGS) entry which is preliminary data.</text>
</comment>
<accession>A0AA38PAX7</accession>
<feature type="compositionally biased region" description="Basic residues" evidence="1">
    <location>
        <begin position="261"/>
        <end position="272"/>
    </location>
</feature>
<protein>
    <recommendedName>
        <fullName evidence="4">C2H2-type domain-containing protein</fullName>
    </recommendedName>
</protein>
<evidence type="ECO:0000313" key="2">
    <source>
        <dbReference type="EMBL" id="KAJ3839366.1"/>
    </source>
</evidence>
<evidence type="ECO:0000313" key="3">
    <source>
        <dbReference type="Proteomes" id="UP001163846"/>
    </source>
</evidence>
<reference evidence="2" key="1">
    <citation type="submission" date="2022-08" db="EMBL/GenBank/DDBJ databases">
        <authorList>
            <consortium name="DOE Joint Genome Institute"/>
            <person name="Min B."/>
            <person name="Riley R."/>
            <person name="Sierra-Patev S."/>
            <person name="Naranjo-Ortiz M."/>
            <person name="Looney B."/>
            <person name="Konkel Z."/>
            <person name="Slot J.C."/>
            <person name="Sakamoto Y."/>
            <person name="Steenwyk J.L."/>
            <person name="Rokas A."/>
            <person name="Carro J."/>
            <person name="Camarero S."/>
            <person name="Ferreira P."/>
            <person name="Molpeceres G."/>
            <person name="Ruiz-Duenas F.J."/>
            <person name="Serrano A."/>
            <person name="Henrissat B."/>
            <person name="Drula E."/>
            <person name="Hughes K.W."/>
            <person name="Mata J.L."/>
            <person name="Ishikawa N.K."/>
            <person name="Vargas-Isla R."/>
            <person name="Ushijima S."/>
            <person name="Smith C.A."/>
            <person name="Ahrendt S."/>
            <person name="Andreopoulos W."/>
            <person name="He G."/>
            <person name="Labutti K."/>
            <person name="Lipzen A."/>
            <person name="Ng V."/>
            <person name="Sandor L."/>
            <person name="Barry K."/>
            <person name="Martinez A.T."/>
            <person name="Xiao Y."/>
            <person name="Gibbons J.G."/>
            <person name="Terashima K."/>
            <person name="Hibbett D.S."/>
            <person name="Grigoriev I.V."/>
        </authorList>
    </citation>
    <scope>NUCLEOTIDE SEQUENCE</scope>
    <source>
        <strain evidence="2">TFB9207</strain>
    </source>
</reference>
<organism evidence="2 3">
    <name type="scientific">Lentinula raphanica</name>
    <dbReference type="NCBI Taxonomy" id="153919"/>
    <lineage>
        <taxon>Eukaryota</taxon>
        <taxon>Fungi</taxon>
        <taxon>Dikarya</taxon>
        <taxon>Basidiomycota</taxon>
        <taxon>Agaricomycotina</taxon>
        <taxon>Agaricomycetes</taxon>
        <taxon>Agaricomycetidae</taxon>
        <taxon>Agaricales</taxon>
        <taxon>Marasmiineae</taxon>
        <taxon>Omphalotaceae</taxon>
        <taxon>Lentinula</taxon>
    </lineage>
</organism>
<dbReference type="Proteomes" id="UP001163846">
    <property type="component" value="Unassembled WGS sequence"/>
</dbReference>
<sequence>MSLSMPFREFARLKLVASMTSEGNTSMQFEPSSASLIPDDVGSNVVFHFQSSVSNGVNTLTIYVTGSAPLTGSTSTTPEHGSIGSSLDHSSETNFGLSPRGSNLDIPDPSFCWIGDSSTLDPLFSQSQASSFQQGSLAQHAMNSTMSHMETSYPGYSELLQDYRDNTSTSLTNDYPSWTDPAIFSLPFMDPSTSSIPSSASSSLPTTPSVCSTASPASNFSEITMDDQASASSPEASCQCPLNHPPALPRRVVSSASSSLAHRHRDTTHSRSRSQPDAYHIHHSRSRGVPVKSSFPCTFVPCPEVFSRKHDRMRHEVAQHGLQCEWVCDRCRKFFSSEKTLAKHKCNVNVDVRWTAPAQNNTGQDGGVSQA</sequence>
<feature type="region of interest" description="Disordered" evidence="1">
    <location>
        <begin position="251"/>
        <end position="285"/>
    </location>
</feature>
<dbReference type="AlphaFoldDB" id="A0AA38PAX7"/>
<keyword evidence="3" id="KW-1185">Reference proteome</keyword>
<name>A0AA38PAX7_9AGAR</name>
<feature type="compositionally biased region" description="Low complexity" evidence="1">
    <location>
        <begin position="251"/>
        <end position="260"/>
    </location>
</feature>
<evidence type="ECO:0000256" key="1">
    <source>
        <dbReference type="SAM" id="MobiDB-lite"/>
    </source>
</evidence>
<dbReference type="EMBL" id="MU806132">
    <property type="protein sequence ID" value="KAJ3839366.1"/>
    <property type="molecule type" value="Genomic_DNA"/>
</dbReference>
<evidence type="ECO:0008006" key="4">
    <source>
        <dbReference type="Google" id="ProtNLM"/>
    </source>
</evidence>
<proteinExistence type="predicted"/>
<gene>
    <name evidence="2" type="ORF">F5878DRAFT_123783</name>
</gene>